<evidence type="ECO:0000256" key="4">
    <source>
        <dbReference type="ARBA" id="ARBA00022801"/>
    </source>
</evidence>
<dbReference type="Pfam" id="PF03167">
    <property type="entry name" value="UDG"/>
    <property type="match status" value="1"/>
</dbReference>
<dbReference type="EMBL" id="PFGB01000078">
    <property type="protein sequence ID" value="PIW34704.1"/>
    <property type="molecule type" value="Genomic_DNA"/>
</dbReference>
<evidence type="ECO:0000256" key="7">
    <source>
        <dbReference type="ARBA" id="ARBA00023204"/>
    </source>
</evidence>
<dbReference type="CDD" id="cd10030">
    <property type="entry name" value="UDG-F4_TTUDGA_SPO1dp_like"/>
    <property type="match status" value="1"/>
</dbReference>
<dbReference type="Proteomes" id="UP000230215">
    <property type="component" value="Unassembled WGS sequence"/>
</dbReference>
<dbReference type="SUPFAM" id="SSF52141">
    <property type="entry name" value="Uracil-DNA glycosylase-like"/>
    <property type="match status" value="1"/>
</dbReference>
<evidence type="ECO:0000313" key="10">
    <source>
        <dbReference type="Proteomes" id="UP000230215"/>
    </source>
</evidence>
<evidence type="ECO:0000256" key="6">
    <source>
        <dbReference type="ARBA" id="ARBA00023014"/>
    </source>
</evidence>
<evidence type="ECO:0000256" key="3">
    <source>
        <dbReference type="ARBA" id="ARBA00022763"/>
    </source>
</evidence>
<sequence length="99" mass="11911">MKKIYRNRKPTKKEIEACLPWLKKQIEIINPQKFILLGEVAFSVFFSEKELSSFRGKWLEKDGKKFFITYHPAAGMRFPKIKKAIEKDFKKIKRTIREF</sequence>
<keyword evidence="7" id="KW-0234">DNA repair</keyword>
<dbReference type="GO" id="GO:0051539">
    <property type="term" value="F:4 iron, 4 sulfur cluster binding"/>
    <property type="evidence" value="ECO:0007669"/>
    <property type="project" value="UniProtKB-KW"/>
</dbReference>
<organism evidence="9 10">
    <name type="scientific">Candidatus Nealsonbacteria bacterium CG15_BIG_FIL_POST_REV_8_21_14_020_37_12</name>
    <dbReference type="NCBI Taxonomy" id="1974716"/>
    <lineage>
        <taxon>Bacteria</taxon>
        <taxon>Candidatus Nealsoniibacteriota</taxon>
    </lineage>
</organism>
<feature type="domain" description="Uracil-DNA glycosylase-like" evidence="8">
    <location>
        <begin position="6"/>
        <end position="83"/>
    </location>
</feature>
<evidence type="ECO:0000256" key="5">
    <source>
        <dbReference type="ARBA" id="ARBA00023004"/>
    </source>
</evidence>
<dbReference type="GO" id="GO:0006281">
    <property type="term" value="P:DNA repair"/>
    <property type="evidence" value="ECO:0007669"/>
    <property type="project" value="UniProtKB-KW"/>
</dbReference>
<dbReference type="Gene3D" id="3.40.470.10">
    <property type="entry name" value="Uracil-DNA glycosylase-like domain"/>
    <property type="match status" value="1"/>
</dbReference>
<keyword evidence="2" id="KW-0479">Metal-binding</keyword>
<keyword evidence="6" id="KW-0411">Iron-sulfur</keyword>
<dbReference type="InterPro" id="IPR005122">
    <property type="entry name" value="Uracil-DNA_glycosylase-like"/>
</dbReference>
<keyword evidence="4" id="KW-0378">Hydrolase</keyword>
<reference evidence="10" key="1">
    <citation type="submission" date="2017-09" db="EMBL/GenBank/DDBJ databases">
        <title>Depth-based differentiation of microbial function through sediment-hosted aquifers and enrichment of novel symbionts in the deep terrestrial subsurface.</title>
        <authorList>
            <person name="Probst A.J."/>
            <person name="Ladd B."/>
            <person name="Jarett J.K."/>
            <person name="Geller-Mcgrath D.E."/>
            <person name="Sieber C.M.K."/>
            <person name="Emerson J.B."/>
            <person name="Anantharaman K."/>
            <person name="Thomas B.C."/>
            <person name="Malmstrom R."/>
            <person name="Stieglmeier M."/>
            <person name="Klingl A."/>
            <person name="Woyke T."/>
            <person name="Ryan C.M."/>
            <person name="Banfield J.F."/>
        </authorList>
    </citation>
    <scope>NUCLEOTIDE SEQUENCE [LARGE SCALE GENOMIC DNA]</scope>
</reference>
<protein>
    <recommendedName>
        <fullName evidence="8">Uracil-DNA glycosylase-like domain-containing protein</fullName>
    </recommendedName>
</protein>
<evidence type="ECO:0000259" key="8">
    <source>
        <dbReference type="Pfam" id="PF03167"/>
    </source>
</evidence>
<dbReference type="InterPro" id="IPR036895">
    <property type="entry name" value="Uracil-DNA_glycosylase-like_sf"/>
</dbReference>
<dbReference type="AlphaFoldDB" id="A0A2M7H0S8"/>
<dbReference type="PANTHER" id="PTHR33693">
    <property type="entry name" value="TYPE-5 URACIL-DNA GLYCOSYLASE"/>
    <property type="match status" value="1"/>
</dbReference>
<keyword evidence="5" id="KW-0408">Iron</keyword>
<proteinExistence type="predicted"/>
<evidence type="ECO:0000256" key="2">
    <source>
        <dbReference type="ARBA" id="ARBA00022723"/>
    </source>
</evidence>
<dbReference type="InterPro" id="IPR051536">
    <property type="entry name" value="UDG_Type-4/5"/>
</dbReference>
<dbReference type="GO" id="GO:0046872">
    <property type="term" value="F:metal ion binding"/>
    <property type="evidence" value="ECO:0007669"/>
    <property type="project" value="UniProtKB-KW"/>
</dbReference>
<keyword evidence="1" id="KW-0004">4Fe-4S</keyword>
<comment type="caution">
    <text evidence="9">The sequence shown here is derived from an EMBL/GenBank/DDBJ whole genome shotgun (WGS) entry which is preliminary data.</text>
</comment>
<accession>A0A2M7H0S8</accession>
<keyword evidence="3" id="KW-0227">DNA damage</keyword>
<dbReference type="GO" id="GO:0097506">
    <property type="term" value="F:deaminated base DNA N-glycosylase activity"/>
    <property type="evidence" value="ECO:0007669"/>
    <property type="project" value="UniProtKB-ARBA"/>
</dbReference>
<dbReference type="PANTHER" id="PTHR33693:SF1">
    <property type="entry name" value="TYPE-4 URACIL-DNA GLYCOSYLASE"/>
    <property type="match status" value="1"/>
</dbReference>
<name>A0A2M7H0S8_9BACT</name>
<gene>
    <name evidence="9" type="ORF">COW25_02480</name>
</gene>
<evidence type="ECO:0000256" key="1">
    <source>
        <dbReference type="ARBA" id="ARBA00022485"/>
    </source>
</evidence>
<evidence type="ECO:0000313" key="9">
    <source>
        <dbReference type="EMBL" id="PIW34704.1"/>
    </source>
</evidence>